<organism evidence="5">
    <name type="scientific">Selaginella moellendorffii</name>
    <name type="common">Spikemoss</name>
    <dbReference type="NCBI Taxonomy" id="88036"/>
    <lineage>
        <taxon>Eukaryota</taxon>
        <taxon>Viridiplantae</taxon>
        <taxon>Streptophyta</taxon>
        <taxon>Embryophyta</taxon>
        <taxon>Tracheophyta</taxon>
        <taxon>Lycopodiopsida</taxon>
        <taxon>Selaginellales</taxon>
        <taxon>Selaginellaceae</taxon>
        <taxon>Selaginella</taxon>
    </lineage>
</organism>
<dbReference type="HOGENOM" id="CLU_036763_0_0_1"/>
<dbReference type="EMBL" id="GL377568">
    <property type="protein sequence ID" value="EFJ35531.1"/>
    <property type="molecule type" value="Genomic_DNA"/>
</dbReference>
<keyword evidence="5" id="KW-1185">Reference proteome</keyword>
<dbReference type="Proteomes" id="UP000001514">
    <property type="component" value="Unassembled WGS sequence"/>
</dbReference>
<dbReference type="AlphaFoldDB" id="D8QY19"/>
<dbReference type="PANTHER" id="PTHR23354:SF95">
    <property type="entry name" value="CALCIUM-BINDING EF-HAND FAMILY PROTEIN-RELATED"/>
    <property type="match status" value="1"/>
</dbReference>
<sequence>MGNSESRDEEFGLVCRRFSESEVNQLKKLYLSLAAQSRSNGEYIIASVFQAYYGIHGALGSRLFDLVTQLRKDQRMTYRDFVTAKAKYEKGFPDEVEEFMFKLLDLNGDDLVDREEVEAVILSILETVLGPKDAVTGDGLPDSSVQAFLKPVRWTEDQGKLLMTPQEFHRWCKLVPSAKKFLTNILHSPGTGSAVIRGRQVPQFLIPPKLDNQNIILRREHAWHIAGKLQPQECEDWMLLYHSSVNGASFNTFLKSVSVSKGCTILVIKDKEGCIYGGYASQPWEKHSEFYGDMKCFLFTLYPEAAIHRPSGSNSNLQWCAINYTSPNIPNGIGFGGQIHHFGLFIHSAFDRGSTYPSVTFNSPALSSQAAITPDVIECWGIVVKGGEEGDKGVAVGPKGTILERFKEERNMLNLVGIANASHN</sequence>
<dbReference type="InterPro" id="IPR018247">
    <property type="entry name" value="EF_Hand_1_Ca_BS"/>
</dbReference>
<gene>
    <name evidence="4" type="ORF">SELMODRAFT_404996</name>
</gene>
<proteinExistence type="predicted"/>
<evidence type="ECO:0000259" key="3">
    <source>
        <dbReference type="PROSITE" id="PS51886"/>
    </source>
</evidence>
<dbReference type="InterPro" id="IPR011992">
    <property type="entry name" value="EF-hand-dom_pair"/>
</dbReference>
<dbReference type="InterPro" id="IPR006571">
    <property type="entry name" value="TLDc_dom"/>
</dbReference>
<keyword evidence="1" id="KW-0106">Calcium</keyword>
<dbReference type="PROSITE" id="PS50222">
    <property type="entry name" value="EF_HAND_2"/>
    <property type="match status" value="1"/>
</dbReference>
<dbReference type="Pfam" id="PF07534">
    <property type="entry name" value="TLD"/>
    <property type="match status" value="1"/>
</dbReference>
<name>D8QY19_SELML</name>
<evidence type="ECO:0000256" key="1">
    <source>
        <dbReference type="ARBA" id="ARBA00022837"/>
    </source>
</evidence>
<dbReference type="KEGG" id="smo:SELMODRAFT_404996"/>
<dbReference type="STRING" id="88036.D8QY19"/>
<feature type="domain" description="EF-hand" evidence="2">
    <location>
        <begin position="92"/>
        <end position="127"/>
    </location>
</feature>
<dbReference type="eggNOG" id="KOG2557">
    <property type="taxonomic scope" value="Eukaryota"/>
</dbReference>
<reference evidence="4 5" key="1">
    <citation type="journal article" date="2011" name="Science">
        <title>The Selaginella genome identifies genetic changes associated with the evolution of vascular plants.</title>
        <authorList>
            <person name="Banks J.A."/>
            <person name="Nishiyama T."/>
            <person name="Hasebe M."/>
            <person name="Bowman J.L."/>
            <person name="Gribskov M."/>
            <person name="dePamphilis C."/>
            <person name="Albert V.A."/>
            <person name="Aono N."/>
            <person name="Aoyama T."/>
            <person name="Ambrose B.A."/>
            <person name="Ashton N.W."/>
            <person name="Axtell M.J."/>
            <person name="Barker E."/>
            <person name="Barker M.S."/>
            <person name="Bennetzen J.L."/>
            <person name="Bonawitz N.D."/>
            <person name="Chapple C."/>
            <person name="Cheng C."/>
            <person name="Correa L.G."/>
            <person name="Dacre M."/>
            <person name="DeBarry J."/>
            <person name="Dreyer I."/>
            <person name="Elias M."/>
            <person name="Engstrom E.M."/>
            <person name="Estelle M."/>
            <person name="Feng L."/>
            <person name="Finet C."/>
            <person name="Floyd S.K."/>
            <person name="Frommer W.B."/>
            <person name="Fujita T."/>
            <person name="Gramzow L."/>
            <person name="Gutensohn M."/>
            <person name="Harholt J."/>
            <person name="Hattori M."/>
            <person name="Heyl A."/>
            <person name="Hirai T."/>
            <person name="Hiwatashi Y."/>
            <person name="Ishikawa M."/>
            <person name="Iwata M."/>
            <person name="Karol K.G."/>
            <person name="Koehler B."/>
            <person name="Kolukisaoglu U."/>
            <person name="Kubo M."/>
            <person name="Kurata T."/>
            <person name="Lalonde S."/>
            <person name="Li K."/>
            <person name="Li Y."/>
            <person name="Litt A."/>
            <person name="Lyons E."/>
            <person name="Manning G."/>
            <person name="Maruyama T."/>
            <person name="Michael T.P."/>
            <person name="Mikami K."/>
            <person name="Miyazaki S."/>
            <person name="Morinaga S."/>
            <person name="Murata T."/>
            <person name="Mueller-Roeber B."/>
            <person name="Nelson D.R."/>
            <person name="Obara M."/>
            <person name="Oguri Y."/>
            <person name="Olmstead R.G."/>
            <person name="Onodera N."/>
            <person name="Petersen B.L."/>
            <person name="Pils B."/>
            <person name="Prigge M."/>
            <person name="Rensing S.A."/>
            <person name="Riano-Pachon D.M."/>
            <person name="Roberts A.W."/>
            <person name="Sato Y."/>
            <person name="Scheller H.V."/>
            <person name="Schulz B."/>
            <person name="Schulz C."/>
            <person name="Shakirov E.V."/>
            <person name="Shibagaki N."/>
            <person name="Shinohara N."/>
            <person name="Shippen D.E."/>
            <person name="Soerensen I."/>
            <person name="Sotooka R."/>
            <person name="Sugimoto N."/>
            <person name="Sugita M."/>
            <person name="Sumikawa N."/>
            <person name="Tanurdzic M."/>
            <person name="Theissen G."/>
            <person name="Ulvskov P."/>
            <person name="Wakazuki S."/>
            <person name="Weng J.K."/>
            <person name="Willats W.W."/>
            <person name="Wipf D."/>
            <person name="Wolf P.G."/>
            <person name="Yang L."/>
            <person name="Zimmer A.D."/>
            <person name="Zhu Q."/>
            <person name="Mitros T."/>
            <person name="Hellsten U."/>
            <person name="Loque D."/>
            <person name="Otillar R."/>
            <person name="Salamov A."/>
            <person name="Schmutz J."/>
            <person name="Shapiro H."/>
            <person name="Lindquist E."/>
            <person name="Lucas S."/>
            <person name="Rokhsar D."/>
            <person name="Grigoriev I.V."/>
        </authorList>
    </citation>
    <scope>NUCLEOTIDE SEQUENCE [LARGE SCALE GENOMIC DNA]</scope>
</reference>
<evidence type="ECO:0000313" key="4">
    <source>
        <dbReference type="EMBL" id="EFJ35531.1"/>
    </source>
</evidence>
<dbReference type="SUPFAM" id="SSF47473">
    <property type="entry name" value="EF-hand"/>
    <property type="match status" value="1"/>
</dbReference>
<evidence type="ECO:0000313" key="5">
    <source>
        <dbReference type="Proteomes" id="UP000001514"/>
    </source>
</evidence>
<evidence type="ECO:0000259" key="2">
    <source>
        <dbReference type="PROSITE" id="PS50222"/>
    </source>
</evidence>
<dbReference type="InParanoid" id="D8QY19"/>
<dbReference type="FunCoup" id="D8QY19">
    <property type="interactions" value="3560"/>
</dbReference>
<accession>D8QY19</accession>
<dbReference type="SMART" id="SM00584">
    <property type="entry name" value="TLDc"/>
    <property type="match status" value="1"/>
</dbReference>
<dbReference type="OMA" id="PLGDRMF"/>
<evidence type="ECO:0008006" key="6">
    <source>
        <dbReference type="Google" id="ProtNLM"/>
    </source>
</evidence>
<protein>
    <recommendedName>
        <fullName evidence="6">TLDc domain-containing protein</fullName>
    </recommendedName>
</protein>
<dbReference type="GO" id="GO:0005509">
    <property type="term" value="F:calcium ion binding"/>
    <property type="evidence" value="ECO:0007669"/>
    <property type="project" value="InterPro"/>
</dbReference>
<feature type="domain" description="TLDc" evidence="3">
    <location>
        <begin position="215"/>
        <end position="383"/>
    </location>
</feature>
<dbReference type="Gene3D" id="1.10.238.10">
    <property type="entry name" value="EF-hand"/>
    <property type="match status" value="1"/>
</dbReference>
<dbReference type="InterPro" id="IPR002048">
    <property type="entry name" value="EF_hand_dom"/>
</dbReference>
<dbReference type="Gramene" id="EFJ35531">
    <property type="protein sequence ID" value="EFJ35531"/>
    <property type="gene ID" value="SELMODRAFT_404996"/>
</dbReference>
<dbReference type="PANTHER" id="PTHR23354">
    <property type="entry name" value="NUCLEOLAR PROTEIN 7/ESTROGEN RECEPTOR COACTIVATOR-RELATED"/>
    <property type="match status" value="1"/>
</dbReference>
<dbReference type="PROSITE" id="PS00018">
    <property type="entry name" value="EF_HAND_1"/>
    <property type="match status" value="1"/>
</dbReference>
<dbReference type="PROSITE" id="PS51886">
    <property type="entry name" value="TLDC"/>
    <property type="match status" value="1"/>
</dbReference>